<evidence type="ECO:0000256" key="2">
    <source>
        <dbReference type="ARBA" id="ARBA00023015"/>
    </source>
</evidence>
<comment type="subcellular location">
    <subcellularLocation>
        <location evidence="1">Nucleus</location>
    </subcellularLocation>
</comment>
<keyword evidence="3" id="KW-0804">Transcription</keyword>
<dbReference type="GO" id="GO:0090575">
    <property type="term" value="C:RNA polymerase II transcription regulator complex"/>
    <property type="evidence" value="ECO:0007669"/>
    <property type="project" value="TreeGrafter"/>
</dbReference>
<dbReference type="InterPro" id="IPR036638">
    <property type="entry name" value="HLH_DNA-bd_sf"/>
</dbReference>
<accession>A0AAE1QZJ8</accession>
<evidence type="ECO:0000313" key="7">
    <source>
        <dbReference type="EMBL" id="KAK4342138.1"/>
    </source>
</evidence>
<feature type="region of interest" description="Disordered" evidence="5">
    <location>
        <begin position="163"/>
        <end position="192"/>
    </location>
</feature>
<dbReference type="PANTHER" id="PTHR13935:SF98">
    <property type="entry name" value="TRANSCRIPTION FACTOR BHLH120-LIKE"/>
    <property type="match status" value="1"/>
</dbReference>
<keyword evidence="4" id="KW-0539">Nucleus</keyword>
<organism evidence="7 8">
    <name type="scientific">Anisodus tanguticus</name>
    <dbReference type="NCBI Taxonomy" id="243964"/>
    <lineage>
        <taxon>Eukaryota</taxon>
        <taxon>Viridiplantae</taxon>
        <taxon>Streptophyta</taxon>
        <taxon>Embryophyta</taxon>
        <taxon>Tracheophyta</taxon>
        <taxon>Spermatophyta</taxon>
        <taxon>Magnoliopsida</taxon>
        <taxon>eudicotyledons</taxon>
        <taxon>Gunneridae</taxon>
        <taxon>Pentapetalae</taxon>
        <taxon>asterids</taxon>
        <taxon>lamiids</taxon>
        <taxon>Solanales</taxon>
        <taxon>Solanaceae</taxon>
        <taxon>Solanoideae</taxon>
        <taxon>Hyoscyameae</taxon>
        <taxon>Anisodus</taxon>
    </lineage>
</organism>
<proteinExistence type="predicted"/>
<dbReference type="GO" id="GO:0000977">
    <property type="term" value="F:RNA polymerase II transcription regulatory region sequence-specific DNA binding"/>
    <property type="evidence" value="ECO:0007669"/>
    <property type="project" value="TreeGrafter"/>
</dbReference>
<evidence type="ECO:0000313" key="8">
    <source>
        <dbReference type="Proteomes" id="UP001291623"/>
    </source>
</evidence>
<evidence type="ECO:0000256" key="3">
    <source>
        <dbReference type="ARBA" id="ARBA00023163"/>
    </source>
</evidence>
<dbReference type="Pfam" id="PF00010">
    <property type="entry name" value="HLH"/>
    <property type="match status" value="1"/>
</dbReference>
<dbReference type="EMBL" id="JAVYJV010000021">
    <property type="protein sequence ID" value="KAK4342138.1"/>
    <property type="molecule type" value="Genomic_DNA"/>
</dbReference>
<evidence type="ECO:0000256" key="4">
    <source>
        <dbReference type="ARBA" id="ARBA00023242"/>
    </source>
</evidence>
<dbReference type="PANTHER" id="PTHR13935">
    <property type="entry name" value="ACHAETE-SCUTE TRANSCRIPTION FACTOR-RELATED"/>
    <property type="match status" value="1"/>
</dbReference>
<feature type="compositionally biased region" description="Polar residues" evidence="5">
    <location>
        <begin position="165"/>
        <end position="175"/>
    </location>
</feature>
<dbReference type="Proteomes" id="UP001291623">
    <property type="component" value="Unassembled WGS sequence"/>
</dbReference>
<dbReference type="InterPro" id="IPR011598">
    <property type="entry name" value="bHLH_dom"/>
</dbReference>
<evidence type="ECO:0000256" key="5">
    <source>
        <dbReference type="SAM" id="MobiDB-lite"/>
    </source>
</evidence>
<keyword evidence="2" id="KW-0805">Transcription regulation</keyword>
<keyword evidence="8" id="KW-1185">Reference proteome</keyword>
<feature type="domain" description="BHLH" evidence="6">
    <location>
        <begin position="89"/>
        <end position="141"/>
    </location>
</feature>
<gene>
    <name evidence="7" type="ORF">RND71_037954</name>
</gene>
<sequence length="268" mass="30633">MDDFEFDIDQLDQLLELISSPPPCAPTTLQKQLDSSISLQTQNSIDLVSQHNMPKKIPITNNHHVTKKSKPTTIIDDDQVKDPPKEKEKKKVIRRDVERQRRRDMAKLYQRLRLLIPAKYLMGKRSISDHIEEVVDYVKDLRKNIEDLETKRESLKEMKDICSSDHLTPSSSSMKLSDHDINNGNGDDDEDRIKVKSCNEGVEISVKGGLSLSKVLKVLMKEGLIVNSCVSSTVEQRLFHIIQSKVNTRGDIDLARLRHELNDYSGSF</sequence>
<dbReference type="SUPFAM" id="SSF47459">
    <property type="entry name" value="HLH, helix-loop-helix DNA-binding domain"/>
    <property type="match status" value="1"/>
</dbReference>
<evidence type="ECO:0000256" key="1">
    <source>
        <dbReference type="ARBA" id="ARBA00004123"/>
    </source>
</evidence>
<evidence type="ECO:0000259" key="6">
    <source>
        <dbReference type="PROSITE" id="PS50888"/>
    </source>
</evidence>
<dbReference type="GO" id="GO:0046983">
    <property type="term" value="F:protein dimerization activity"/>
    <property type="evidence" value="ECO:0007669"/>
    <property type="project" value="InterPro"/>
</dbReference>
<comment type="caution">
    <text evidence="7">The sequence shown here is derived from an EMBL/GenBank/DDBJ whole genome shotgun (WGS) entry which is preliminary data.</text>
</comment>
<protein>
    <recommendedName>
        <fullName evidence="6">BHLH domain-containing protein</fullName>
    </recommendedName>
</protein>
<dbReference type="InterPro" id="IPR015660">
    <property type="entry name" value="MASH1/Ascl1a-like"/>
</dbReference>
<dbReference type="PROSITE" id="PS50888">
    <property type="entry name" value="BHLH"/>
    <property type="match status" value="1"/>
</dbReference>
<reference evidence="7" key="1">
    <citation type="submission" date="2023-12" db="EMBL/GenBank/DDBJ databases">
        <title>Genome assembly of Anisodus tanguticus.</title>
        <authorList>
            <person name="Wang Y.-J."/>
        </authorList>
    </citation>
    <scope>NUCLEOTIDE SEQUENCE</scope>
    <source>
        <strain evidence="7">KB-2021</strain>
        <tissue evidence="7">Leaf</tissue>
    </source>
</reference>
<dbReference type="AlphaFoldDB" id="A0AAE1QZJ8"/>
<name>A0AAE1QZJ8_9SOLA</name>
<dbReference type="GO" id="GO:0000981">
    <property type="term" value="F:DNA-binding transcription factor activity, RNA polymerase II-specific"/>
    <property type="evidence" value="ECO:0007669"/>
    <property type="project" value="TreeGrafter"/>
</dbReference>
<dbReference type="Gene3D" id="4.10.280.10">
    <property type="entry name" value="Helix-loop-helix DNA-binding domain"/>
    <property type="match status" value="1"/>
</dbReference>